<dbReference type="SUPFAM" id="SSF57701">
    <property type="entry name" value="Zn2/Cys6 DNA-binding domain"/>
    <property type="match status" value="1"/>
</dbReference>
<dbReference type="InterPro" id="IPR036864">
    <property type="entry name" value="Zn2-C6_fun-type_DNA-bd_sf"/>
</dbReference>
<keyword evidence="1" id="KW-0479">Metal-binding</keyword>
<keyword evidence="2" id="KW-0539">Nucleus</keyword>
<dbReference type="GO" id="GO:0000981">
    <property type="term" value="F:DNA-binding transcription factor activity, RNA polymerase II-specific"/>
    <property type="evidence" value="ECO:0007669"/>
    <property type="project" value="InterPro"/>
</dbReference>
<dbReference type="GO" id="GO:0003677">
    <property type="term" value="F:DNA binding"/>
    <property type="evidence" value="ECO:0007669"/>
    <property type="project" value="InterPro"/>
</dbReference>
<dbReference type="InterPro" id="IPR001138">
    <property type="entry name" value="Zn2Cys6_DnaBD"/>
</dbReference>
<reference evidence="5 6" key="1">
    <citation type="journal article" date="2024" name="J Genomics">
        <title>Draft genome sequencing and assembly of Favolaschia claudopus CIRM-BRFM 2984 isolated from oak limbs.</title>
        <authorList>
            <person name="Navarro D."/>
            <person name="Drula E."/>
            <person name="Chaduli D."/>
            <person name="Cazenave R."/>
            <person name="Ahrendt S."/>
            <person name="Wang J."/>
            <person name="Lipzen A."/>
            <person name="Daum C."/>
            <person name="Barry K."/>
            <person name="Grigoriev I.V."/>
            <person name="Favel A."/>
            <person name="Rosso M.N."/>
            <person name="Martin F."/>
        </authorList>
    </citation>
    <scope>NUCLEOTIDE SEQUENCE [LARGE SCALE GENOMIC DNA]</scope>
    <source>
        <strain evidence="5 6">CIRM-BRFM 2984</strain>
    </source>
</reference>
<sequence length="751" mass="85172">MKDQGSRKRPFRLEPSCDVCRRRKSDGIRASGHKCSVCLYADLDCTYAAIIFGRRVSMKQTVEGLETKLAASEALVRQLCTQLADSHSSRSSSVFNKESSSHDTPAQPAPLYVVQTTLRSLTAPTPPSNEEDLYHTEMARIFNKLFLGVEKPYRWMGNSTEATLLKAAVNLKADLKHRKASSTQGRSDQDIAKEIASWTSRRPQYWQWKPWQRLTTRRYDFNFPAQPLLSDLVDLYFKHENIYIPLLHRPTFEKQLADGLSMRDDSFAATVLLVCAIASRWSQDPSIAKDGWTCGRKWFEQATSMDDRLFGQANLYDLQYYSLAVLYLIGSSSAPQLCWRFVVVGLRLAQDIGVHRRQALVEPPSVERELFKRAFWILVYLDHLVSSWMGRTSIVEYDELDIDQLLEVDDEFWEHPTHPFRQPANRPSYVTYFNNVLRLTHILTLGLRFLYPLNKVRVLFPIDDTWKESLVAELDSALNEWLNGLPEHLRWDPTKTEPVFFDQSVAIYTAYYQLQILIHRPIVPILRKSAPTKHLSLAICTNAAKSCANIVDIQRQRNGTLPAFVNVPGVFASAIVMLLNIWSSKRKGLIPHSGSSGEMVYVQKCMQVVKLCETRWQIAGVIWDVLAELASVGGLAQADLNDPTIQSQSVAPSNDIPLEEQFQQSSHPSVQIPKLNTPNETTISPSSFKTSPSYTEGYIDDAQASCELECMMDLLDSNVWANAPGGLEMDAWGIYLDNLYGMTEGDMDFTK</sequence>
<dbReference type="GO" id="GO:0006351">
    <property type="term" value="P:DNA-templated transcription"/>
    <property type="evidence" value="ECO:0007669"/>
    <property type="project" value="InterPro"/>
</dbReference>
<dbReference type="EMBL" id="JAWWNJ010000121">
    <property type="protein sequence ID" value="KAK6988638.1"/>
    <property type="molecule type" value="Genomic_DNA"/>
</dbReference>
<name>A0AAV9ZR27_9AGAR</name>
<protein>
    <submittedName>
        <fullName evidence="5">Zn(2)-C6 fungal-type domain-containing protein</fullName>
    </submittedName>
</protein>
<gene>
    <name evidence="5" type="ORF">R3P38DRAFT_3095175</name>
</gene>
<accession>A0AAV9ZR27</accession>
<dbReference type="AlphaFoldDB" id="A0AAV9ZR27"/>
<evidence type="ECO:0000256" key="2">
    <source>
        <dbReference type="ARBA" id="ARBA00023242"/>
    </source>
</evidence>
<dbReference type="InterPro" id="IPR050987">
    <property type="entry name" value="AtrR-like"/>
</dbReference>
<dbReference type="GO" id="GO:0008270">
    <property type="term" value="F:zinc ion binding"/>
    <property type="evidence" value="ECO:0007669"/>
    <property type="project" value="InterPro"/>
</dbReference>
<feature type="domain" description="Xylanolytic transcriptional activator regulatory" evidence="4">
    <location>
        <begin position="338"/>
        <end position="412"/>
    </location>
</feature>
<dbReference type="SMART" id="SM00906">
    <property type="entry name" value="Fungal_trans"/>
    <property type="match status" value="1"/>
</dbReference>
<keyword evidence="6" id="KW-1185">Reference proteome</keyword>
<dbReference type="PANTHER" id="PTHR46910">
    <property type="entry name" value="TRANSCRIPTION FACTOR PDR1"/>
    <property type="match status" value="1"/>
</dbReference>
<dbReference type="Gene3D" id="4.10.240.10">
    <property type="entry name" value="Zn(2)-C6 fungal-type DNA-binding domain"/>
    <property type="match status" value="1"/>
</dbReference>
<evidence type="ECO:0000256" key="1">
    <source>
        <dbReference type="ARBA" id="ARBA00022723"/>
    </source>
</evidence>
<dbReference type="CDD" id="cd12148">
    <property type="entry name" value="fungal_TF_MHR"/>
    <property type="match status" value="1"/>
</dbReference>
<comment type="caution">
    <text evidence="5">The sequence shown here is derived from an EMBL/GenBank/DDBJ whole genome shotgun (WGS) entry which is preliminary data.</text>
</comment>
<evidence type="ECO:0000313" key="6">
    <source>
        <dbReference type="Proteomes" id="UP001362999"/>
    </source>
</evidence>
<dbReference type="InterPro" id="IPR007219">
    <property type="entry name" value="XnlR_reg_dom"/>
</dbReference>
<proteinExistence type="predicted"/>
<organism evidence="5 6">
    <name type="scientific">Favolaschia claudopus</name>
    <dbReference type="NCBI Taxonomy" id="2862362"/>
    <lineage>
        <taxon>Eukaryota</taxon>
        <taxon>Fungi</taxon>
        <taxon>Dikarya</taxon>
        <taxon>Basidiomycota</taxon>
        <taxon>Agaricomycotina</taxon>
        <taxon>Agaricomycetes</taxon>
        <taxon>Agaricomycetidae</taxon>
        <taxon>Agaricales</taxon>
        <taxon>Marasmiineae</taxon>
        <taxon>Mycenaceae</taxon>
        <taxon>Favolaschia</taxon>
    </lineage>
</organism>
<dbReference type="Proteomes" id="UP001362999">
    <property type="component" value="Unassembled WGS sequence"/>
</dbReference>
<dbReference type="CDD" id="cd00067">
    <property type="entry name" value="GAL4"/>
    <property type="match status" value="1"/>
</dbReference>
<dbReference type="Pfam" id="PF04082">
    <property type="entry name" value="Fungal_trans"/>
    <property type="match status" value="1"/>
</dbReference>
<feature type="region of interest" description="Disordered" evidence="3">
    <location>
        <begin position="667"/>
        <end position="689"/>
    </location>
</feature>
<evidence type="ECO:0000256" key="3">
    <source>
        <dbReference type="SAM" id="MobiDB-lite"/>
    </source>
</evidence>
<evidence type="ECO:0000313" key="5">
    <source>
        <dbReference type="EMBL" id="KAK6988638.1"/>
    </source>
</evidence>
<evidence type="ECO:0000259" key="4">
    <source>
        <dbReference type="SMART" id="SM00906"/>
    </source>
</evidence>
<dbReference type="PANTHER" id="PTHR46910:SF38">
    <property type="entry name" value="ZN(2)-C6 FUNGAL-TYPE DOMAIN-CONTAINING PROTEIN"/>
    <property type="match status" value="1"/>
</dbReference>